<sequence length="55" mass="5837">MLLDFLAPPVCLACRHLLRTPPPGGVPPLCSRCAPELAPLDPAARRVGDVEACFL</sequence>
<dbReference type="AlphaFoldDB" id="A0A1I2J842"/>
<protein>
    <submittedName>
        <fullName evidence="1">Uncharacterized protein</fullName>
    </submittedName>
</protein>
<proteinExistence type="predicted"/>
<gene>
    <name evidence="1" type="ORF">SAMN02745121_09155</name>
</gene>
<dbReference type="Proteomes" id="UP000199400">
    <property type="component" value="Unassembled WGS sequence"/>
</dbReference>
<organism evidence="1 2">
    <name type="scientific">Nannocystis exedens</name>
    <dbReference type="NCBI Taxonomy" id="54"/>
    <lineage>
        <taxon>Bacteria</taxon>
        <taxon>Pseudomonadati</taxon>
        <taxon>Myxococcota</taxon>
        <taxon>Polyangia</taxon>
        <taxon>Nannocystales</taxon>
        <taxon>Nannocystaceae</taxon>
        <taxon>Nannocystis</taxon>
    </lineage>
</organism>
<keyword evidence="2" id="KW-1185">Reference proteome</keyword>
<dbReference type="EMBL" id="FOMX01000123">
    <property type="protein sequence ID" value="SFF48881.1"/>
    <property type="molecule type" value="Genomic_DNA"/>
</dbReference>
<reference evidence="2" key="1">
    <citation type="submission" date="2016-10" db="EMBL/GenBank/DDBJ databases">
        <authorList>
            <person name="Varghese N."/>
            <person name="Submissions S."/>
        </authorList>
    </citation>
    <scope>NUCLEOTIDE SEQUENCE [LARGE SCALE GENOMIC DNA]</scope>
    <source>
        <strain evidence="2">ATCC 25963</strain>
    </source>
</reference>
<accession>A0A1I2J842</accession>
<evidence type="ECO:0000313" key="2">
    <source>
        <dbReference type="Proteomes" id="UP000199400"/>
    </source>
</evidence>
<evidence type="ECO:0000313" key="1">
    <source>
        <dbReference type="EMBL" id="SFF48881.1"/>
    </source>
</evidence>
<feature type="non-terminal residue" evidence="1">
    <location>
        <position position="55"/>
    </location>
</feature>
<name>A0A1I2J842_9BACT</name>